<gene>
    <name evidence="5" type="ORF">BCU17_00505</name>
</gene>
<name>A0A2N7FQ63_VIBSP</name>
<proteinExistence type="predicted"/>
<dbReference type="SUPFAM" id="SSF50891">
    <property type="entry name" value="Cyclophilin-like"/>
    <property type="match status" value="1"/>
</dbReference>
<dbReference type="NCBIfam" id="TIGR00724">
    <property type="entry name" value="urea_amlyse_rel"/>
    <property type="match status" value="1"/>
</dbReference>
<evidence type="ECO:0000259" key="4">
    <source>
        <dbReference type="SMART" id="SM00797"/>
    </source>
</evidence>
<accession>A0A2N7FQ63</accession>
<dbReference type="Pfam" id="PF02626">
    <property type="entry name" value="CT_A_B"/>
    <property type="match status" value="1"/>
</dbReference>
<dbReference type="Proteomes" id="UP000235330">
    <property type="component" value="Unassembled WGS sequence"/>
</dbReference>
<evidence type="ECO:0000256" key="3">
    <source>
        <dbReference type="ARBA" id="ARBA00022840"/>
    </source>
</evidence>
<dbReference type="InterPro" id="IPR052708">
    <property type="entry name" value="PxpC"/>
</dbReference>
<dbReference type="SMART" id="SM00797">
    <property type="entry name" value="AHS2"/>
    <property type="match status" value="1"/>
</dbReference>
<evidence type="ECO:0000256" key="1">
    <source>
        <dbReference type="ARBA" id="ARBA00022741"/>
    </source>
</evidence>
<evidence type="ECO:0000256" key="2">
    <source>
        <dbReference type="ARBA" id="ARBA00022801"/>
    </source>
</evidence>
<dbReference type="PANTHER" id="PTHR43309:SF4">
    <property type="entry name" value="CARBOXYLTRANSFERASE DOMAIN-CONTAINING PROTEIN"/>
    <property type="match status" value="1"/>
</dbReference>
<dbReference type="InterPro" id="IPR003778">
    <property type="entry name" value="CT_A_B"/>
</dbReference>
<dbReference type="InterPro" id="IPR029000">
    <property type="entry name" value="Cyclophilin-like_dom_sf"/>
</dbReference>
<organism evidence="5 6">
    <name type="scientific">Vibrio splendidus</name>
    <dbReference type="NCBI Taxonomy" id="29497"/>
    <lineage>
        <taxon>Bacteria</taxon>
        <taxon>Pseudomonadati</taxon>
        <taxon>Pseudomonadota</taxon>
        <taxon>Gammaproteobacteria</taxon>
        <taxon>Vibrionales</taxon>
        <taxon>Vibrionaceae</taxon>
        <taxon>Vibrio</taxon>
    </lineage>
</organism>
<dbReference type="PANTHER" id="PTHR43309">
    <property type="entry name" value="5-OXOPROLINASE SUBUNIT C"/>
    <property type="match status" value="1"/>
</dbReference>
<dbReference type="Gene3D" id="2.40.100.10">
    <property type="entry name" value="Cyclophilin-like"/>
    <property type="match status" value="1"/>
</dbReference>
<keyword evidence="3" id="KW-0067">ATP-binding</keyword>
<reference evidence="6" key="1">
    <citation type="submission" date="2016-07" db="EMBL/GenBank/DDBJ databases">
        <title>Nontailed viruses are major unrecognized killers of bacteria in the ocean.</title>
        <authorList>
            <person name="Kauffman K."/>
            <person name="Hussain F."/>
            <person name="Yang J."/>
            <person name="Arevalo P."/>
            <person name="Brown J."/>
            <person name="Cutler M."/>
            <person name="Kelly L."/>
            <person name="Polz M.F."/>
        </authorList>
    </citation>
    <scope>NUCLEOTIDE SEQUENCE [LARGE SCALE GENOMIC DNA]</scope>
    <source>
        <strain evidence="6">10N.261.55.E11</strain>
    </source>
</reference>
<evidence type="ECO:0000313" key="6">
    <source>
        <dbReference type="Proteomes" id="UP000235330"/>
    </source>
</evidence>
<keyword evidence="1" id="KW-0547">Nucleotide-binding</keyword>
<dbReference type="AlphaFoldDB" id="A0A2N7FQ63"/>
<dbReference type="RefSeq" id="WP_102515108.1">
    <property type="nucleotide sequence ID" value="NZ_CAWNSM010000002.1"/>
</dbReference>
<evidence type="ECO:0000313" key="5">
    <source>
        <dbReference type="EMBL" id="PMJ71401.1"/>
    </source>
</evidence>
<protein>
    <submittedName>
        <fullName evidence="5">Allophanate hydrolase</fullName>
    </submittedName>
</protein>
<comment type="caution">
    <text evidence="5">The sequence shown here is derived from an EMBL/GenBank/DDBJ whole genome shotgun (WGS) entry which is preliminary data.</text>
</comment>
<feature type="domain" description="Carboxyltransferase" evidence="4">
    <location>
        <begin position="31"/>
        <end position="313"/>
    </location>
</feature>
<dbReference type="GO" id="GO:0005524">
    <property type="term" value="F:ATP binding"/>
    <property type="evidence" value="ECO:0007669"/>
    <property type="project" value="UniProtKB-KW"/>
</dbReference>
<dbReference type="EMBL" id="MCWU01000002">
    <property type="protein sequence ID" value="PMJ71401.1"/>
    <property type="molecule type" value="Genomic_DNA"/>
</dbReference>
<sequence length="316" mass="34639">MVKTKVKPTLTVIKPGPLSLIQDFGRFGVAHLGLTQGGPVDDYSYSWANHLLGNPVNQAALEVTLGQCALRIDFDCEMALCGGDLQAKLDGKPQSNWCNFQAFKGQVLSFGLPKNGLRAYLAVKGGFDAPSTLNSCSTVTREKIGGLTQDGEPCQQGQQIAFTQQELSRPFKALSVTFRYTPDYNLPVNLRVIEGYQSELFSESAKETLYNAQYHVDQNSNRMGYRLSGESIDSPDISLLSEGIALGAIQVPQDGQPIVLLNDRQTIGGYPKIGCVARIDLPRLAQAKPGHEVSFRKGDRLGLQDVWCQWAQFFGY</sequence>
<keyword evidence="2 5" id="KW-0378">Hydrolase</keyword>
<dbReference type="GO" id="GO:0016787">
    <property type="term" value="F:hydrolase activity"/>
    <property type="evidence" value="ECO:0007669"/>
    <property type="project" value="UniProtKB-KW"/>
</dbReference>